<dbReference type="Pfam" id="PF11871">
    <property type="entry name" value="DUF3391"/>
    <property type="match status" value="1"/>
</dbReference>
<dbReference type="InterPro" id="IPR003607">
    <property type="entry name" value="HD/PDEase_dom"/>
</dbReference>
<dbReference type="CDD" id="cd00077">
    <property type="entry name" value="HDc"/>
    <property type="match status" value="1"/>
</dbReference>
<evidence type="ECO:0000313" key="3">
    <source>
        <dbReference type="Proteomes" id="UP001409585"/>
    </source>
</evidence>
<feature type="domain" description="HD-GYP" evidence="1">
    <location>
        <begin position="144"/>
        <end position="340"/>
    </location>
</feature>
<evidence type="ECO:0000313" key="2">
    <source>
        <dbReference type="EMBL" id="GAA4947399.1"/>
    </source>
</evidence>
<dbReference type="Pfam" id="PF13487">
    <property type="entry name" value="HD_5"/>
    <property type="match status" value="1"/>
</dbReference>
<gene>
    <name evidence="2" type="ORF">GCM10025791_28720</name>
</gene>
<dbReference type="AlphaFoldDB" id="A0AAV3U4D4"/>
<proteinExistence type="predicted"/>
<dbReference type="PROSITE" id="PS51832">
    <property type="entry name" value="HD_GYP"/>
    <property type="match status" value="1"/>
</dbReference>
<dbReference type="PANTHER" id="PTHR43155:SF2">
    <property type="entry name" value="CYCLIC DI-GMP PHOSPHODIESTERASE PA4108"/>
    <property type="match status" value="1"/>
</dbReference>
<accession>A0AAV3U4D4</accession>
<dbReference type="InterPro" id="IPR021812">
    <property type="entry name" value="DUF3391"/>
</dbReference>
<reference evidence="3" key="1">
    <citation type="journal article" date="2019" name="Int. J. Syst. Evol. Microbiol.">
        <title>The Global Catalogue of Microorganisms (GCM) 10K type strain sequencing project: providing services to taxonomists for standard genome sequencing and annotation.</title>
        <authorList>
            <consortium name="The Broad Institute Genomics Platform"/>
            <consortium name="The Broad Institute Genome Sequencing Center for Infectious Disease"/>
            <person name="Wu L."/>
            <person name="Ma J."/>
        </authorList>
    </citation>
    <scope>NUCLEOTIDE SEQUENCE [LARGE SCALE GENOMIC DNA]</scope>
    <source>
        <strain evidence="3">JCM 19134</strain>
    </source>
</reference>
<dbReference type="InterPro" id="IPR006675">
    <property type="entry name" value="HDIG_dom"/>
</dbReference>
<keyword evidence="3" id="KW-1185">Reference proteome</keyword>
<dbReference type="GO" id="GO:0008081">
    <property type="term" value="F:phosphoric diester hydrolase activity"/>
    <property type="evidence" value="ECO:0007669"/>
    <property type="project" value="UniProtKB-ARBA"/>
</dbReference>
<dbReference type="SUPFAM" id="SSF109604">
    <property type="entry name" value="HD-domain/PDEase-like"/>
    <property type="match status" value="1"/>
</dbReference>
<dbReference type="RefSeq" id="WP_345423567.1">
    <property type="nucleotide sequence ID" value="NZ_AP031496.1"/>
</dbReference>
<dbReference type="EMBL" id="BAABLX010000027">
    <property type="protein sequence ID" value="GAA4947399.1"/>
    <property type="molecule type" value="Genomic_DNA"/>
</dbReference>
<evidence type="ECO:0000259" key="1">
    <source>
        <dbReference type="PROSITE" id="PS51832"/>
    </source>
</evidence>
<dbReference type="SMART" id="SM00471">
    <property type="entry name" value="HDc"/>
    <property type="match status" value="1"/>
</dbReference>
<dbReference type="InterPro" id="IPR037522">
    <property type="entry name" value="HD_GYP_dom"/>
</dbReference>
<dbReference type="NCBIfam" id="TIGR00277">
    <property type="entry name" value="HDIG"/>
    <property type="match status" value="1"/>
</dbReference>
<protein>
    <submittedName>
        <fullName evidence="2">HD-GYP domain-containing protein</fullName>
    </submittedName>
</protein>
<comment type="caution">
    <text evidence="2">The sequence shown here is derived from an EMBL/GenBank/DDBJ whole genome shotgun (WGS) entry which is preliminary data.</text>
</comment>
<dbReference type="Proteomes" id="UP001409585">
    <property type="component" value="Unassembled WGS sequence"/>
</dbReference>
<dbReference type="Gene3D" id="1.10.3210.10">
    <property type="entry name" value="Hypothetical protein af1432"/>
    <property type="match status" value="1"/>
</dbReference>
<organism evidence="2 3">
    <name type="scientific">Halioxenophilus aromaticivorans</name>
    <dbReference type="NCBI Taxonomy" id="1306992"/>
    <lineage>
        <taxon>Bacteria</taxon>
        <taxon>Pseudomonadati</taxon>
        <taxon>Pseudomonadota</taxon>
        <taxon>Gammaproteobacteria</taxon>
        <taxon>Alteromonadales</taxon>
        <taxon>Alteromonadaceae</taxon>
        <taxon>Halioxenophilus</taxon>
    </lineage>
</organism>
<sequence length="418" mass="47841">MATTSKINGHFVSERNSKKIHVSELQIGMWISKLDRDWLDTPFLMQGFLVETPDDIATVAEFSQFVWVEAEEEQWVDYNNKETLKKKFRAKTYINQVNAQTENRKVLGVYREARRITKSLLDEARFSSVINAETAKQTVDDCVHSVIRNSDALMWLSKIRSKDEYTSEHCLNVCILSIAFGRQLGYEEQALKDLGMCGLLHDVGKMKIPLEILNKPGKFTPNEAKIMKSHSILGRNMLMAAGTKVAQAVDVAWSHHEQINGKGYPRRLEDRNISRYTRIVSIVDAFDAMTADRCYSKAKTSTQALKIIYRNRGTQFDSDLAEQFLRSVGLYPPGTLVELNNGMAGLVIETNQKYRHLPKVIILRNQLKQRVKEKILNLALIEQGRLSNDFLIKDVHVDGTFGVSVREYQERGLLFRHK</sequence>
<dbReference type="PANTHER" id="PTHR43155">
    <property type="entry name" value="CYCLIC DI-GMP PHOSPHODIESTERASE PA4108-RELATED"/>
    <property type="match status" value="1"/>
</dbReference>
<name>A0AAV3U4D4_9ALTE</name>